<dbReference type="InterPro" id="IPR011989">
    <property type="entry name" value="ARM-like"/>
</dbReference>
<accession>A0A7S5YDW7</accession>
<name>A0A7S5YDW7_PSEAI</name>
<geneLocation type="plasmid" evidence="1">
    <name>pSE5369-VIM</name>
</geneLocation>
<sequence>MDAWQWTLCPAEDHWQALDFHPLQGQLFTVPKKTDAPPTPEELAALEAMFKGADAYFSESGERRRFMQTANGLNDSDQHLLQAVLKGRLTHEAALAGAATAHSPLRIANALLELETKVKKSKDRILLDFIFALLQSKRVAEGLSRVWFFPWELSLVLNKQLTAEQVRFIWHSRKDHYAKELVPDSARVLARHPQCPPDVLEALLPVDDAMLRKILAMHANTSAAITRFFLNSPRKPERLNLAMSRHADSDVLLALLRDKHDEVSRAAKKNLAQRFPALQVTEAAIQAAIEQHIAKPYTKPVAPKAAFDPRAATQAGPESVLALDSAQRKRVAETSTDPELLRLLAADSSKAVRRAVAKRNSPAPDVLQALARDPDTETSNNALRAIVGSSPDATAEDLLDPEALDAAHRELARHVAQNSRQSGYEEAFSPLQKQDFARALFVAEHTRNPLIQLMLVKDLEAIPPVHTVRWDLLKALSGNRHLSEAVCRKIVVGLGFGGFDPIQRCNSAALLREWLAPGTVPAHYRSTVETRLAELEVKSLSA</sequence>
<protein>
    <submittedName>
        <fullName evidence="1">Uncharacterized protein</fullName>
    </submittedName>
</protein>
<dbReference type="AlphaFoldDB" id="A0A7S5YDW7"/>
<proteinExistence type="predicted"/>
<evidence type="ECO:0000313" key="1">
    <source>
        <dbReference type="EMBL" id="QLG04965.1"/>
    </source>
</evidence>
<dbReference type="Gene3D" id="1.25.10.10">
    <property type="entry name" value="Leucine-rich Repeat Variant"/>
    <property type="match status" value="1"/>
</dbReference>
<keyword evidence="1" id="KW-0614">Plasmid</keyword>
<dbReference type="EMBL" id="MN894888">
    <property type="protein sequence ID" value="QLG04965.1"/>
    <property type="molecule type" value="Genomic_DNA"/>
</dbReference>
<reference evidence="1" key="1">
    <citation type="submission" date="2019-12" db="EMBL/GenBank/DDBJ databases">
        <title>Compelete sequence of pSE5369-VIM.</title>
        <authorList>
            <person name="Zhou D."/>
        </authorList>
    </citation>
    <scope>NUCLEOTIDE SEQUENCE</scope>
    <source>
        <strain evidence="1">SE5369</strain>
        <plasmid evidence="1">pSE5369-VIM</plasmid>
    </source>
</reference>
<organism evidence="1">
    <name type="scientific">Pseudomonas aeruginosa</name>
    <dbReference type="NCBI Taxonomy" id="287"/>
    <lineage>
        <taxon>Bacteria</taxon>
        <taxon>Pseudomonadati</taxon>
        <taxon>Pseudomonadota</taxon>
        <taxon>Gammaproteobacteria</taxon>
        <taxon>Pseudomonadales</taxon>
        <taxon>Pseudomonadaceae</taxon>
        <taxon>Pseudomonas</taxon>
    </lineage>
</organism>